<evidence type="ECO:0000256" key="3">
    <source>
        <dbReference type="ARBA" id="ARBA00020392"/>
    </source>
</evidence>
<dbReference type="InterPro" id="IPR012823">
    <property type="entry name" value="Flagell_FliJ"/>
</dbReference>
<evidence type="ECO:0000313" key="13">
    <source>
        <dbReference type="Proteomes" id="UP000318943"/>
    </source>
</evidence>
<dbReference type="Gene3D" id="1.10.287.1700">
    <property type="match status" value="1"/>
</dbReference>
<evidence type="ECO:0000256" key="9">
    <source>
        <dbReference type="ARBA" id="ARBA00023136"/>
    </source>
</evidence>
<accession>A0ABY3ET10</accession>
<proteinExistence type="inferred from homology"/>
<evidence type="ECO:0000313" key="12">
    <source>
        <dbReference type="EMBL" id="TSP14109.1"/>
    </source>
</evidence>
<keyword evidence="13" id="KW-1185">Reference proteome</keyword>
<evidence type="ECO:0000256" key="10">
    <source>
        <dbReference type="ARBA" id="ARBA00023225"/>
    </source>
</evidence>
<dbReference type="Pfam" id="PF02050">
    <property type="entry name" value="FliJ"/>
    <property type="match status" value="1"/>
</dbReference>
<keyword evidence="7" id="KW-1005">Bacterial flagellum biogenesis</keyword>
<evidence type="ECO:0000256" key="2">
    <source>
        <dbReference type="ARBA" id="ARBA00010004"/>
    </source>
</evidence>
<comment type="subcellular location">
    <subcellularLocation>
        <location evidence="1">Cell membrane</location>
        <topology evidence="1">Peripheral membrane protein</topology>
        <orientation evidence="1">Cytoplasmic side</orientation>
    </subcellularLocation>
</comment>
<dbReference type="InterPro" id="IPR053716">
    <property type="entry name" value="Flag_assembly_chemotaxis_eff"/>
</dbReference>
<keyword evidence="4" id="KW-0813">Transport</keyword>
<gene>
    <name evidence="12" type="ORF">FGG12_00095</name>
</gene>
<dbReference type="EMBL" id="VCIZ01000001">
    <property type="protein sequence ID" value="TSP14109.1"/>
    <property type="molecule type" value="Genomic_DNA"/>
</dbReference>
<keyword evidence="8" id="KW-0653">Protein transport</keyword>
<comment type="similarity">
    <text evidence="2">Belongs to the FliJ family.</text>
</comment>
<dbReference type="RefSeq" id="WP_144195014.1">
    <property type="nucleotide sequence ID" value="NZ_VCIZ01000001.1"/>
</dbReference>
<comment type="caution">
    <text evidence="12">The sequence shown here is derived from an EMBL/GenBank/DDBJ whole genome shotgun (WGS) entry which is preliminary data.</text>
</comment>
<evidence type="ECO:0000256" key="4">
    <source>
        <dbReference type="ARBA" id="ARBA00022448"/>
    </source>
</evidence>
<dbReference type="Proteomes" id="UP000318943">
    <property type="component" value="Unassembled WGS sequence"/>
</dbReference>
<keyword evidence="10" id="KW-1006">Bacterial flagellum protein export</keyword>
<keyword evidence="9" id="KW-0472">Membrane</keyword>
<evidence type="ECO:0000256" key="11">
    <source>
        <dbReference type="SAM" id="MobiDB-lite"/>
    </source>
</evidence>
<evidence type="ECO:0000256" key="5">
    <source>
        <dbReference type="ARBA" id="ARBA00022475"/>
    </source>
</evidence>
<name>A0ABY3ET10_9BURK</name>
<sequence>MSHDPRLAQLESVRQRRHEDATRVMQQHRAWVMEGLRDAEAAQQAVNGALTERAAFIARLRDGATQGGVSVSGLLDAQGWQAAFDARIARANTRLAEALDEVQRRRTVFEESRQALLRAHGRLVGARELVARARADARAGLERRDDEAVDEAAVRGWHRADHAGHADGAA</sequence>
<feature type="region of interest" description="Disordered" evidence="11">
    <location>
        <begin position="1"/>
        <end position="21"/>
    </location>
</feature>
<protein>
    <recommendedName>
        <fullName evidence="3">Flagellar FliJ protein</fullName>
    </recommendedName>
</protein>
<keyword evidence="5" id="KW-1003">Cell membrane</keyword>
<evidence type="ECO:0000256" key="7">
    <source>
        <dbReference type="ARBA" id="ARBA00022795"/>
    </source>
</evidence>
<reference evidence="12 13" key="1">
    <citation type="submission" date="2019-05" db="EMBL/GenBank/DDBJ databases">
        <title>Whole genome sequence analysis of Cupriavidus campinensis S14E4C strain.</title>
        <authorList>
            <person name="Abbaszade G."/>
            <person name="Szabo A."/>
            <person name="Toumi M."/>
            <person name="Toth E."/>
        </authorList>
    </citation>
    <scope>NUCLEOTIDE SEQUENCE [LARGE SCALE GENOMIC DNA]</scope>
    <source>
        <strain evidence="12 13">S14E4C</strain>
    </source>
</reference>
<organism evidence="12 13">
    <name type="scientific">Cupriavidus campinensis</name>
    <dbReference type="NCBI Taxonomy" id="151783"/>
    <lineage>
        <taxon>Bacteria</taxon>
        <taxon>Pseudomonadati</taxon>
        <taxon>Pseudomonadota</taxon>
        <taxon>Betaproteobacteria</taxon>
        <taxon>Burkholderiales</taxon>
        <taxon>Burkholderiaceae</taxon>
        <taxon>Cupriavidus</taxon>
    </lineage>
</organism>
<evidence type="ECO:0000256" key="8">
    <source>
        <dbReference type="ARBA" id="ARBA00022927"/>
    </source>
</evidence>
<evidence type="ECO:0000256" key="6">
    <source>
        <dbReference type="ARBA" id="ARBA00022500"/>
    </source>
</evidence>
<keyword evidence="6" id="KW-0145">Chemotaxis</keyword>
<evidence type="ECO:0000256" key="1">
    <source>
        <dbReference type="ARBA" id="ARBA00004413"/>
    </source>
</evidence>